<evidence type="ECO:0000256" key="1">
    <source>
        <dbReference type="SAM" id="SignalP"/>
    </source>
</evidence>
<gene>
    <name evidence="2" type="ORF">J2TS6_28140</name>
</gene>
<dbReference type="Proteomes" id="UP000679779">
    <property type="component" value="Unassembled WGS sequence"/>
</dbReference>
<evidence type="ECO:0000313" key="3">
    <source>
        <dbReference type="Proteomes" id="UP000679779"/>
    </source>
</evidence>
<protein>
    <submittedName>
        <fullName evidence="2">Uncharacterized protein</fullName>
    </submittedName>
</protein>
<proteinExistence type="predicted"/>
<feature type="signal peptide" evidence="1">
    <location>
        <begin position="1"/>
        <end position="25"/>
    </location>
</feature>
<organism evidence="2 3">
    <name type="scientific">Paenibacillus albilobatus</name>
    <dbReference type="NCBI Taxonomy" id="2716884"/>
    <lineage>
        <taxon>Bacteria</taxon>
        <taxon>Bacillati</taxon>
        <taxon>Bacillota</taxon>
        <taxon>Bacilli</taxon>
        <taxon>Bacillales</taxon>
        <taxon>Paenibacillaceae</taxon>
        <taxon>Paenibacillus</taxon>
    </lineage>
</organism>
<reference evidence="2" key="1">
    <citation type="submission" date="2021-03" db="EMBL/GenBank/DDBJ databases">
        <title>Antimicrobial resistance genes in bacteria isolated from Japanese honey, and their potential for conferring macrolide and lincosamide resistance in the American foulbrood pathogen Paenibacillus larvae.</title>
        <authorList>
            <person name="Okamoto M."/>
            <person name="Kumagai M."/>
            <person name="Kanamori H."/>
            <person name="Takamatsu D."/>
        </authorList>
    </citation>
    <scope>NUCLEOTIDE SEQUENCE</scope>
    <source>
        <strain evidence="2">J2TS6</strain>
    </source>
</reference>
<name>A0A919XHW3_9BACL</name>
<dbReference type="AlphaFoldDB" id="A0A919XHW3"/>
<dbReference type="RefSeq" id="WP_160042567.1">
    <property type="nucleotide sequence ID" value="NZ_BORQ01000003.1"/>
</dbReference>
<keyword evidence="3" id="KW-1185">Reference proteome</keyword>
<dbReference type="EMBL" id="BORQ01000003">
    <property type="protein sequence ID" value="GIO31673.1"/>
    <property type="molecule type" value="Genomic_DNA"/>
</dbReference>
<evidence type="ECO:0000313" key="2">
    <source>
        <dbReference type="EMBL" id="GIO31673.1"/>
    </source>
</evidence>
<comment type="caution">
    <text evidence="2">The sequence shown here is derived from an EMBL/GenBank/DDBJ whole genome shotgun (WGS) entry which is preliminary data.</text>
</comment>
<feature type="chain" id="PRO_5037770833" evidence="1">
    <location>
        <begin position="26"/>
        <end position="117"/>
    </location>
</feature>
<accession>A0A919XHW3</accession>
<sequence>MKKAKSLVMLSCLSLALALPSAAFAAVDTHDNTGFIFQYGPDGGVTFSVSAKTASILDYSSTYIGGNKYLNTYTKSDASIQSDSSYGLSSCNSSMNVRNTTNFNGSSVSLTQNSSYG</sequence>
<keyword evidence="1" id="KW-0732">Signal</keyword>